<accession>A0A4R7V2M7</accession>
<dbReference type="PANTHER" id="PTHR30055">
    <property type="entry name" value="HTH-TYPE TRANSCRIPTIONAL REGULATOR RUTR"/>
    <property type="match status" value="1"/>
</dbReference>
<reference evidence="7 8" key="1">
    <citation type="submission" date="2019-03" db="EMBL/GenBank/DDBJ databases">
        <title>Genomic Encyclopedia of Archaeal and Bacterial Type Strains, Phase II (KMG-II): from individual species to whole genera.</title>
        <authorList>
            <person name="Goeker M."/>
        </authorList>
    </citation>
    <scope>NUCLEOTIDE SEQUENCE [LARGE SCALE GENOMIC DNA]</scope>
    <source>
        <strain evidence="7 8">DSM 45499</strain>
    </source>
</reference>
<name>A0A4R7V2M7_9PSEU</name>
<feature type="DNA-binding region" description="H-T-H motif" evidence="4">
    <location>
        <begin position="14"/>
        <end position="33"/>
    </location>
</feature>
<dbReference type="InterPro" id="IPR050109">
    <property type="entry name" value="HTH-type_TetR-like_transc_reg"/>
</dbReference>
<feature type="domain" description="HTH tetR-type" evidence="6">
    <location>
        <begin position="1"/>
        <end position="51"/>
    </location>
</feature>
<organism evidence="7 8">
    <name type="scientific">Actinophytocola oryzae</name>
    <dbReference type="NCBI Taxonomy" id="502181"/>
    <lineage>
        <taxon>Bacteria</taxon>
        <taxon>Bacillati</taxon>
        <taxon>Actinomycetota</taxon>
        <taxon>Actinomycetes</taxon>
        <taxon>Pseudonocardiales</taxon>
        <taxon>Pseudonocardiaceae</taxon>
    </lineage>
</organism>
<keyword evidence="3" id="KW-0804">Transcription</keyword>
<evidence type="ECO:0000313" key="8">
    <source>
        <dbReference type="Proteomes" id="UP000294927"/>
    </source>
</evidence>
<dbReference type="PANTHER" id="PTHR30055:SF151">
    <property type="entry name" value="TRANSCRIPTIONAL REGULATORY PROTEIN"/>
    <property type="match status" value="1"/>
</dbReference>
<evidence type="ECO:0000256" key="4">
    <source>
        <dbReference type="PROSITE-ProRule" id="PRU00335"/>
    </source>
</evidence>
<dbReference type="GO" id="GO:0003700">
    <property type="term" value="F:DNA-binding transcription factor activity"/>
    <property type="evidence" value="ECO:0007669"/>
    <property type="project" value="TreeGrafter"/>
</dbReference>
<dbReference type="GO" id="GO:0000976">
    <property type="term" value="F:transcription cis-regulatory region binding"/>
    <property type="evidence" value="ECO:0007669"/>
    <property type="project" value="TreeGrafter"/>
</dbReference>
<keyword evidence="1" id="KW-0805">Transcription regulation</keyword>
<evidence type="ECO:0000256" key="3">
    <source>
        <dbReference type="ARBA" id="ARBA00023163"/>
    </source>
</evidence>
<dbReference type="Proteomes" id="UP000294927">
    <property type="component" value="Unassembled WGS sequence"/>
</dbReference>
<dbReference type="InterPro" id="IPR009057">
    <property type="entry name" value="Homeodomain-like_sf"/>
</dbReference>
<keyword evidence="2 4" id="KW-0238">DNA-binding</keyword>
<evidence type="ECO:0000256" key="5">
    <source>
        <dbReference type="SAM" id="MobiDB-lite"/>
    </source>
</evidence>
<dbReference type="Gene3D" id="1.10.357.10">
    <property type="entry name" value="Tetracycline Repressor, domain 2"/>
    <property type="match status" value="2"/>
</dbReference>
<evidence type="ECO:0000313" key="7">
    <source>
        <dbReference type="EMBL" id="TDV43613.1"/>
    </source>
</evidence>
<evidence type="ECO:0000256" key="1">
    <source>
        <dbReference type="ARBA" id="ARBA00023015"/>
    </source>
</evidence>
<dbReference type="SUPFAM" id="SSF46689">
    <property type="entry name" value="Homeodomain-like"/>
    <property type="match status" value="2"/>
</dbReference>
<proteinExistence type="predicted"/>
<feature type="region of interest" description="Disordered" evidence="5">
    <location>
        <begin position="182"/>
        <end position="202"/>
    </location>
</feature>
<dbReference type="Gene3D" id="1.10.10.60">
    <property type="entry name" value="Homeodomain-like"/>
    <property type="match status" value="1"/>
</dbReference>
<protein>
    <recommendedName>
        <fullName evidence="6">HTH tetR-type domain-containing protein</fullName>
    </recommendedName>
</protein>
<dbReference type="InterPro" id="IPR036271">
    <property type="entry name" value="Tet_transcr_reg_TetR-rel_C_sf"/>
</dbReference>
<sequence length="388" mass="41464">MARAALELGVAQLSMPVVARRLEVGHSTLYRYVHDRDDLLLAALDLAMREFTWPRRDQPWRELLTSFADAVWRFLTRYPGMGEASQAVPALPPTALEMGADYVSRLCAEGMSRRDAMIAVNFTAELTVAAEIGVRRTRRLIESARGSRSLQELYAPADDRMDRRGWLDDKLAIMLDGLASRLGEPGATTSPAPAPVRETAEPTRDEVAGAGRRIARCLGLPAVSVHAVAHELGADVNAVRRVAGDRDGVVVAMLDAVAADASAAVPDPTPEPRDELLAVATTGYTVLAADPWAVIALAVDGLASPAVMPLAERVFVAFHKAGVPDESVGHANRILWGHVYGTVLNQSAAGTFARRVAMSVDLPPPTGPTRSTLGIEIVVDGLLAHLAT</sequence>
<gene>
    <name evidence="7" type="ORF">CLV71_11575</name>
</gene>
<dbReference type="EMBL" id="SOCP01000015">
    <property type="protein sequence ID" value="TDV43613.1"/>
    <property type="molecule type" value="Genomic_DNA"/>
</dbReference>
<comment type="caution">
    <text evidence="7">The sequence shown here is derived from an EMBL/GenBank/DDBJ whole genome shotgun (WGS) entry which is preliminary data.</text>
</comment>
<keyword evidence="8" id="KW-1185">Reference proteome</keyword>
<dbReference type="PROSITE" id="PS50977">
    <property type="entry name" value="HTH_TETR_2"/>
    <property type="match status" value="1"/>
</dbReference>
<evidence type="ECO:0000259" key="6">
    <source>
        <dbReference type="PROSITE" id="PS50977"/>
    </source>
</evidence>
<evidence type="ECO:0000256" key="2">
    <source>
        <dbReference type="ARBA" id="ARBA00023125"/>
    </source>
</evidence>
<dbReference type="InterPro" id="IPR001647">
    <property type="entry name" value="HTH_TetR"/>
</dbReference>
<dbReference type="AlphaFoldDB" id="A0A4R7V2M7"/>
<dbReference type="SUPFAM" id="SSF48498">
    <property type="entry name" value="Tetracyclin repressor-like, C-terminal domain"/>
    <property type="match status" value="2"/>
</dbReference>